<dbReference type="InterPro" id="IPR010982">
    <property type="entry name" value="Lambda_DNA-bd_dom_sf"/>
</dbReference>
<dbReference type="AlphaFoldDB" id="A0A376BU86"/>
<evidence type="ECO:0000256" key="2">
    <source>
        <dbReference type="ARBA" id="ARBA00023125"/>
    </source>
</evidence>
<evidence type="ECO:0000313" key="5">
    <source>
        <dbReference type="EMBL" id="SSY80537.1"/>
    </source>
</evidence>
<dbReference type="Pfam" id="PF01381">
    <property type="entry name" value="HTH_3"/>
    <property type="match status" value="1"/>
</dbReference>
<evidence type="ECO:0000256" key="3">
    <source>
        <dbReference type="ARBA" id="ARBA00023163"/>
    </source>
</evidence>
<feature type="domain" description="HTH cro/C1-type" evidence="4">
    <location>
        <begin position="7"/>
        <end position="61"/>
    </location>
</feature>
<keyword evidence="3" id="KW-0804">Transcription</keyword>
<dbReference type="RefSeq" id="WP_034295239.1">
    <property type="nucleotide sequence ID" value="NZ_CP091519.2"/>
</dbReference>
<dbReference type="PANTHER" id="PTHR46797:SF23">
    <property type="entry name" value="HTH-TYPE TRANSCRIPTIONAL REGULATOR SUTR"/>
    <property type="match status" value="1"/>
</dbReference>
<dbReference type="GO" id="GO:0003700">
    <property type="term" value="F:DNA-binding transcription factor activity"/>
    <property type="evidence" value="ECO:0007669"/>
    <property type="project" value="TreeGrafter"/>
</dbReference>
<name>A0A376BU86_9NEIS</name>
<dbReference type="InterPro" id="IPR050807">
    <property type="entry name" value="TransReg_Diox_bact_type"/>
</dbReference>
<evidence type="ECO:0000259" key="4">
    <source>
        <dbReference type="PROSITE" id="PS50943"/>
    </source>
</evidence>
<sequence>MTVHDNIRLLREMRQWSQEEMANRLNMSLNGYARIERGESKLHLDKLSQIAQVLNIDVIELMTAHEKGVVFFVQDNGVCANHFSTINLPNQNSQEIEKLQLIIQHKDEIIAQKDAELLILKKLVAVLEANQIEK</sequence>
<dbReference type="CDD" id="cd00093">
    <property type="entry name" value="HTH_XRE"/>
    <property type="match status" value="1"/>
</dbReference>
<dbReference type="Proteomes" id="UP000254209">
    <property type="component" value="Unassembled WGS sequence"/>
</dbReference>
<accession>A0A376BU86</accession>
<evidence type="ECO:0000313" key="6">
    <source>
        <dbReference type="Proteomes" id="UP000254209"/>
    </source>
</evidence>
<dbReference type="GO" id="GO:0003677">
    <property type="term" value="F:DNA binding"/>
    <property type="evidence" value="ECO:0007669"/>
    <property type="project" value="UniProtKB-KW"/>
</dbReference>
<dbReference type="SMART" id="SM00530">
    <property type="entry name" value="HTH_XRE"/>
    <property type="match status" value="1"/>
</dbReference>
<dbReference type="SUPFAM" id="SSF47413">
    <property type="entry name" value="lambda repressor-like DNA-binding domains"/>
    <property type="match status" value="1"/>
</dbReference>
<dbReference type="OrthoDB" id="8611903at2"/>
<gene>
    <name evidence="5" type="ORF">NCTC10283_02097</name>
</gene>
<reference evidence="5 6" key="1">
    <citation type="submission" date="2018-06" db="EMBL/GenBank/DDBJ databases">
        <authorList>
            <consortium name="Pathogen Informatics"/>
            <person name="Doyle S."/>
        </authorList>
    </citation>
    <scope>NUCLEOTIDE SEQUENCE [LARGE SCALE GENOMIC DNA]</scope>
    <source>
        <strain evidence="5 6">NCTC10283</strain>
    </source>
</reference>
<proteinExistence type="predicted"/>
<keyword evidence="6" id="KW-1185">Reference proteome</keyword>
<protein>
    <submittedName>
        <fullName evidence="5">Predicted transcriptional regulator</fullName>
    </submittedName>
</protein>
<organism evidence="5 6">
    <name type="scientific">Alysiella crassa</name>
    <dbReference type="NCBI Taxonomy" id="153491"/>
    <lineage>
        <taxon>Bacteria</taxon>
        <taxon>Pseudomonadati</taxon>
        <taxon>Pseudomonadota</taxon>
        <taxon>Betaproteobacteria</taxon>
        <taxon>Neisseriales</taxon>
        <taxon>Neisseriaceae</taxon>
        <taxon>Alysiella</taxon>
    </lineage>
</organism>
<keyword evidence="2" id="KW-0238">DNA-binding</keyword>
<dbReference type="GO" id="GO:0005829">
    <property type="term" value="C:cytosol"/>
    <property type="evidence" value="ECO:0007669"/>
    <property type="project" value="TreeGrafter"/>
</dbReference>
<dbReference type="EMBL" id="UFSO01000003">
    <property type="protein sequence ID" value="SSY80537.1"/>
    <property type="molecule type" value="Genomic_DNA"/>
</dbReference>
<dbReference type="PROSITE" id="PS50943">
    <property type="entry name" value="HTH_CROC1"/>
    <property type="match status" value="1"/>
</dbReference>
<dbReference type="Gene3D" id="1.10.260.40">
    <property type="entry name" value="lambda repressor-like DNA-binding domains"/>
    <property type="match status" value="1"/>
</dbReference>
<dbReference type="STRING" id="1120980.GCA_000745955_02341"/>
<dbReference type="InterPro" id="IPR001387">
    <property type="entry name" value="Cro/C1-type_HTH"/>
</dbReference>
<keyword evidence="1" id="KW-0805">Transcription regulation</keyword>
<evidence type="ECO:0000256" key="1">
    <source>
        <dbReference type="ARBA" id="ARBA00023015"/>
    </source>
</evidence>
<dbReference type="PANTHER" id="PTHR46797">
    <property type="entry name" value="HTH-TYPE TRANSCRIPTIONAL REGULATOR"/>
    <property type="match status" value="1"/>
</dbReference>